<feature type="compositionally biased region" description="Polar residues" evidence="1">
    <location>
        <begin position="48"/>
        <end position="66"/>
    </location>
</feature>
<comment type="caution">
    <text evidence="2">The sequence shown here is derived from an EMBL/GenBank/DDBJ whole genome shotgun (WGS) entry which is preliminary data.</text>
</comment>
<proteinExistence type="predicted"/>
<dbReference type="EMBL" id="AMCV02000038">
    <property type="protein sequence ID" value="TDZ15924.1"/>
    <property type="molecule type" value="Genomic_DNA"/>
</dbReference>
<organism evidence="2 3">
    <name type="scientific">Colletotrichum orbiculare (strain 104-T / ATCC 96160 / CBS 514.97 / LARS 414 / MAFF 240422)</name>
    <name type="common">Cucumber anthracnose fungus</name>
    <name type="synonym">Colletotrichum lagenarium</name>
    <dbReference type="NCBI Taxonomy" id="1213857"/>
    <lineage>
        <taxon>Eukaryota</taxon>
        <taxon>Fungi</taxon>
        <taxon>Dikarya</taxon>
        <taxon>Ascomycota</taxon>
        <taxon>Pezizomycotina</taxon>
        <taxon>Sordariomycetes</taxon>
        <taxon>Hypocreomycetidae</taxon>
        <taxon>Glomerellales</taxon>
        <taxon>Glomerellaceae</taxon>
        <taxon>Colletotrichum</taxon>
        <taxon>Colletotrichum orbiculare species complex</taxon>
    </lineage>
</organism>
<keyword evidence="3" id="KW-1185">Reference proteome</keyword>
<gene>
    <name evidence="2" type="ORF">Cob_v011270</name>
</gene>
<dbReference type="InterPro" id="IPR035992">
    <property type="entry name" value="Ricin_B-like_lectins"/>
</dbReference>
<feature type="region of interest" description="Disordered" evidence="1">
    <location>
        <begin position="48"/>
        <end position="76"/>
    </location>
</feature>
<dbReference type="AlphaFoldDB" id="A0A484FDC0"/>
<dbReference type="PANTHER" id="PTHR39697:SF2">
    <property type="entry name" value="CYANOVIRIN-N DOMAIN-CONTAINING PROTEIN"/>
    <property type="match status" value="1"/>
</dbReference>
<reference evidence="3" key="1">
    <citation type="journal article" date="2013" name="New Phytol.">
        <title>Comparative genomic and transcriptomic analyses reveal the hemibiotrophic stage shift of Colletotrichum fungi.</title>
        <authorList>
            <person name="Gan P."/>
            <person name="Ikeda K."/>
            <person name="Irieda H."/>
            <person name="Narusaka M."/>
            <person name="O'Connell R.J."/>
            <person name="Narusaka Y."/>
            <person name="Takano Y."/>
            <person name="Kubo Y."/>
            <person name="Shirasu K."/>
        </authorList>
    </citation>
    <scope>NUCLEOTIDE SEQUENCE [LARGE SCALE GENOMIC DNA]</scope>
    <source>
        <strain evidence="3">104-T / ATCC 96160 / CBS 514.97 / LARS 414 / MAFF 240422</strain>
    </source>
</reference>
<dbReference type="Proteomes" id="UP000014480">
    <property type="component" value="Unassembled WGS sequence"/>
</dbReference>
<dbReference type="OrthoDB" id="5289641at2759"/>
<accession>A0A484FDC0</accession>
<dbReference type="SUPFAM" id="SSF50370">
    <property type="entry name" value="Ricin B-like lectins"/>
    <property type="match status" value="1"/>
</dbReference>
<evidence type="ECO:0000313" key="3">
    <source>
        <dbReference type="Proteomes" id="UP000014480"/>
    </source>
</evidence>
<reference evidence="3" key="2">
    <citation type="journal article" date="2019" name="Mol. Plant Microbe Interact.">
        <title>Genome sequence resources for four phytopathogenic fungi from the Colletotrichum orbiculare species complex.</title>
        <authorList>
            <person name="Gan P."/>
            <person name="Tsushima A."/>
            <person name="Narusaka M."/>
            <person name="Narusaka Y."/>
            <person name="Takano Y."/>
            <person name="Kubo Y."/>
            <person name="Shirasu K."/>
        </authorList>
    </citation>
    <scope>GENOME REANNOTATION</scope>
    <source>
        <strain evidence="3">104-T / ATCC 96160 / CBS 514.97 / LARS 414 / MAFF 240422</strain>
    </source>
</reference>
<evidence type="ECO:0000313" key="2">
    <source>
        <dbReference type="EMBL" id="TDZ15924.1"/>
    </source>
</evidence>
<evidence type="ECO:0000256" key="1">
    <source>
        <dbReference type="SAM" id="MobiDB-lite"/>
    </source>
</evidence>
<name>A0A484FDC0_COLOR</name>
<protein>
    <submittedName>
        <fullName evidence="2">Uncharacterized protein</fullName>
    </submittedName>
</protein>
<dbReference type="PANTHER" id="PTHR39697">
    <property type="entry name" value="RICIN B LECTIN DOMAIN-CONTAINING PROTEIN-RELATED"/>
    <property type="match status" value="1"/>
</dbReference>
<sequence length="391" mass="43032">MLSSPLCWSYQAATTTIKQMTKYALSGKDIMSDEKFASLVLGSPCSSTFTPDTDSQGTMDATSGTGRPTGGGEVPWPNTTYLIVEKATGRVLTLTNGEVVVKSSAMAGDRNTHWLCVEKSGYFGFVNPPTGRYVGHDGKNHIYAAAKEMKDYEYLTPRLHPNGGFQLLSPQSGSALKLLETPPTRTSYPAPPLITMEAIMTEKLAHLNEKLTQLNGKLAHLILETPCSSPVFTPYTCTDEMTDANGEKDTPNNPGDVPWPGATFRIFEKATGLVITLVDGHVALREPTEPDDANTHWFCVEKNGCFGLMNPDKGLYLGNDGKTQIRAWSQEMGEWEYLTMRKHPSGGYQILSPEEENKLKVMCVAQNHTVLCRRDHGTTLWVFNKVEEAVR</sequence>